<protein>
    <submittedName>
        <fullName evidence="2">YdbH domain-containing protein</fullName>
    </submittedName>
</protein>
<sequence length="668" mass="71028">MVRGDVLMRKRSTIRFAAGWLACALLSAGTALADSELGLRRMAGDGFEISGLRIVLRDAADAAAPRLRLDIERARVAGTEFRSLVWECSLGREGDALRCAGPLRWRGGPRGTLRLVREDGWQLRWRDGERRVDARLDAALQAVSLSWRQLPLSALEAWVATALPEGVSITGGQLTGKADGDVGLSAWKMESGFDALALDSEDGLTAAADVAGSLQLRWRGGDSPSVDVNAEFSAGEWLSGQWYIRVLPGSSLALGARQGAAGWVLDGPLRFSDPRGADVRLALPATAGNSDTWRVEAALPNLADAGPRYLDGPLAALGFGGAGFAGALRAELEGGPEGVQRIALQADGLTFADPKGVIVLSGADGDWRWQREGESETSSLRWQALSIQGIALGPAELRGRSRNGLFEAEAPLDFAPFGGSLRLHPLRFQPLQASAEFDAEMADIRLAALSAQLGWPEFEGVVSGSLPAASYRDEVLASDGTLRIGVFDGTVTVGSLRWERPFGIAPSLSAEVEFDGLDLKPLTGAFGFGEITGRLDGHVRGLRMLDGSPVAFDAMLRTDDEWKGRRRISQRAVNNIGSVGGGAATAGLQATVLKLFDTFGYRRIGISCRLSNNVCEMGGVEDLDQGYVLIEGAGIPRVMVNGYRRRVDWPVLLARLEAAASGGGISVD</sequence>
<evidence type="ECO:0000313" key="3">
    <source>
        <dbReference type="Proteomes" id="UP001431449"/>
    </source>
</evidence>
<dbReference type="EMBL" id="JALNMH010000012">
    <property type="protein sequence ID" value="MCK7594800.1"/>
    <property type="molecule type" value="Genomic_DNA"/>
</dbReference>
<feature type="chain" id="PRO_5045641258" evidence="1">
    <location>
        <begin position="34"/>
        <end position="668"/>
    </location>
</feature>
<proteinExistence type="predicted"/>
<evidence type="ECO:0000313" key="2">
    <source>
        <dbReference type="EMBL" id="MCK7594800.1"/>
    </source>
</evidence>
<dbReference type="RefSeq" id="WP_248210446.1">
    <property type="nucleotide sequence ID" value="NZ_JALNMH010000012.1"/>
</dbReference>
<organism evidence="2 3">
    <name type="scientific">Pseudomarimonas salicorniae</name>
    <dbReference type="NCBI Taxonomy" id="2933270"/>
    <lineage>
        <taxon>Bacteria</taxon>
        <taxon>Pseudomonadati</taxon>
        <taxon>Pseudomonadota</taxon>
        <taxon>Gammaproteobacteria</taxon>
        <taxon>Lysobacterales</taxon>
        <taxon>Lysobacteraceae</taxon>
        <taxon>Pseudomarimonas</taxon>
    </lineage>
</organism>
<keyword evidence="3" id="KW-1185">Reference proteome</keyword>
<keyword evidence="1" id="KW-0732">Signal</keyword>
<comment type="caution">
    <text evidence="2">The sequence shown here is derived from an EMBL/GenBank/DDBJ whole genome shotgun (WGS) entry which is preliminary data.</text>
</comment>
<reference evidence="2" key="1">
    <citation type="submission" date="2022-04" db="EMBL/GenBank/DDBJ databases">
        <title>Lysobacter sp. CAU 1642 isolated from sea sand.</title>
        <authorList>
            <person name="Kim W."/>
        </authorList>
    </citation>
    <scope>NUCLEOTIDE SEQUENCE</scope>
    <source>
        <strain evidence="2">CAU 1642</strain>
    </source>
</reference>
<gene>
    <name evidence="2" type="ORF">M0G41_14095</name>
</gene>
<feature type="signal peptide" evidence="1">
    <location>
        <begin position="1"/>
        <end position="33"/>
    </location>
</feature>
<dbReference type="Proteomes" id="UP001431449">
    <property type="component" value="Unassembled WGS sequence"/>
</dbReference>
<name>A0ABT0GJR7_9GAMM</name>
<evidence type="ECO:0000256" key="1">
    <source>
        <dbReference type="SAM" id="SignalP"/>
    </source>
</evidence>
<accession>A0ABT0GJR7</accession>